<evidence type="ECO:0000313" key="7">
    <source>
        <dbReference type="Proteomes" id="UP000008888"/>
    </source>
</evidence>
<reference evidence="6 7" key="1">
    <citation type="journal article" date="2011" name="J. Bacteriol.">
        <title>Complete Genome Sequence of the Aerobic Marine Methanotroph Methylomonas methanica MC09.</title>
        <authorList>
            <person name="Boden R."/>
            <person name="Cunliffe M."/>
            <person name="Scanlan J."/>
            <person name="Moussard H."/>
            <person name="Kits K.D."/>
            <person name="Klotz M.G."/>
            <person name="Jetten M.S."/>
            <person name="Vuilleumier S."/>
            <person name="Han J."/>
            <person name="Peters L."/>
            <person name="Mikhailova N."/>
            <person name="Teshima H."/>
            <person name="Tapia R."/>
            <person name="Kyrpides N."/>
            <person name="Ivanova N."/>
            <person name="Pagani I."/>
            <person name="Cheng J.F."/>
            <person name="Goodwin L."/>
            <person name="Han C."/>
            <person name="Hauser L."/>
            <person name="Land M.L."/>
            <person name="Lapidus A."/>
            <person name="Lucas S."/>
            <person name="Pitluck S."/>
            <person name="Woyke T."/>
            <person name="Stein L."/>
            <person name="Murrell J.C."/>
        </authorList>
    </citation>
    <scope>NUCLEOTIDE SEQUENCE [LARGE SCALE GENOMIC DNA]</scope>
    <source>
        <strain evidence="6 7">MC09</strain>
    </source>
</reference>
<dbReference type="InterPro" id="IPR009081">
    <property type="entry name" value="PP-bd_ACP"/>
</dbReference>
<accession>G0A7P4</accession>
<dbReference type="KEGG" id="mmt:Metme_3521"/>
<dbReference type="eggNOG" id="COG1020">
    <property type="taxonomic scope" value="Bacteria"/>
</dbReference>
<keyword evidence="4" id="KW-0597">Phosphoprotein</keyword>
<dbReference type="InterPro" id="IPR020845">
    <property type="entry name" value="AMP-binding_CS"/>
</dbReference>
<evidence type="ECO:0000256" key="1">
    <source>
        <dbReference type="ARBA" id="ARBA00001957"/>
    </source>
</evidence>
<dbReference type="InterPro" id="IPR001242">
    <property type="entry name" value="Condensation_dom"/>
</dbReference>
<protein>
    <submittedName>
        <fullName evidence="6">Amino acid adenylation domain protein</fullName>
    </submittedName>
</protein>
<dbReference type="PROSITE" id="PS00455">
    <property type="entry name" value="AMP_BINDING"/>
    <property type="match status" value="1"/>
</dbReference>
<name>G0A7P4_METMM</name>
<dbReference type="Gene3D" id="3.30.559.10">
    <property type="entry name" value="Chloramphenicol acetyltransferase-like domain"/>
    <property type="match status" value="1"/>
</dbReference>
<dbReference type="InterPro" id="IPR010071">
    <property type="entry name" value="AA_adenyl_dom"/>
</dbReference>
<dbReference type="InterPro" id="IPR000873">
    <property type="entry name" value="AMP-dep_synth/lig_dom"/>
</dbReference>
<keyword evidence="3" id="KW-0596">Phosphopantetheine</keyword>
<dbReference type="SUPFAM" id="SSF47336">
    <property type="entry name" value="ACP-like"/>
    <property type="match status" value="1"/>
</dbReference>
<proteinExistence type="inferred from homology"/>
<sequence>MTALNTENNLSSKQNRSRLIARLGQNNPIDTIPKRDTEEPVPLSYSQERLWIMSRLDPDSPIYNVAGGIHFAGPLNVAALEQSLTEVVNRHQVLRSRFVAIDSLPRQQVLPEAELPLECLDLSANDDSEKTLSLDEYVQIFIRKPFRLDKRPPLRALLATLAEQRHSLILTLHHMVSDRWSVGVLMQEVAALYEAFCNGRPSSLPTLPIQYADYCVWQRKQQTQWQSQLGYWQQKLIGAPPLLELPTDRPRPPAQSYRGDEFHFELSFDLSQKLKQLAKQHNATLFMVMAAAYSTLLFRYSGNTDFCIGYPVAGRNRTQTASLIGFFVNTLVLRCQIDGNISFDKWLEHLREQALQDQNHQELAFGQLLEALSTPRNASHAPLFQVMLTMQNAPTGTLNLSGVETTAIAINSHIAQYDLALLLEETAGKIHGVFEYSADLFDSSTISRMSKHLQKLLSEIVANPLESLSRLSILTEVERKQLIMDWSGRDIDVAEKSLIHQIFADRGFQYPDKPALVCGDRTLSYRELNQLSEDRALLLNKWGVGPGSKVGVSLERSVDLIVTLLAVLKSGAAYVPLDPEYPEERLSFMLTDASIDMLVTHTDLASKFCHNGLAMILVDQGPDKIISLKFDRAPTSRSLLSADHTAYIIYTSGSTGFPKGVEVSHHSLLHSTLARSRYYHEPFGGFLLLSSFAFDSSVAGIFWTLIEGGCLCLPQRDELTNPQALARLIKRHAITHLLALPSFYTTIIESAVTGDLASLQTVIVAGEACSSEIAAKHRRLLPTVNFYNEYGPTENTVWSSVYCLDDNTTPILPIGKPIDNVRIYVLDPQLEPVPVNVAGELCIGGQGLAQGYLNRPELTAEKFIPNPFAGKGQRLYRTGDLARFRTNGELEFLGRVDHQVKIRGYRVELGEIEERLLQYPAVREVAVLAKDDAQGNKGLVAYLALQPSFETPDNTALQMHLKQTLPDYMVPAHYVWLDALPLTPNGKCDRRALSLLKEIEPSPQSCKLPGNWIEENLADIWKEILNLETISVDGNFFDLGGHSLAAIQVSSRIQQLFNIDVPLEVLFESATIESLATAIITLLEEQHGKDIIGDLLSEPG</sequence>
<evidence type="ECO:0000256" key="3">
    <source>
        <dbReference type="ARBA" id="ARBA00022450"/>
    </source>
</evidence>
<dbReference type="Gene3D" id="2.30.38.10">
    <property type="entry name" value="Luciferase, Domain 3"/>
    <property type="match status" value="1"/>
</dbReference>
<organism evidence="6 7">
    <name type="scientific">Methylomonas methanica (strain DSM 25384 / MC09)</name>
    <dbReference type="NCBI Taxonomy" id="857087"/>
    <lineage>
        <taxon>Bacteria</taxon>
        <taxon>Pseudomonadati</taxon>
        <taxon>Pseudomonadota</taxon>
        <taxon>Gammaproteobacteria</taxon>
        <taxon>Methylococcales</taxon>
        <taxon>Methylococcaceae</taxon>
        <taxon>Methylomonas</taxon>
    </lineage>
</organism>
<dbReference type="FunFam" id="2.30.38.10:FF:000001">
    <property type="entry name" value="Non-ribosomal peptide synthetase PvdI"/>
    <property type="match status" value="1"/>
</dbReference>
<dbReference type="GO" id="GO:0031177">
    <property type="term" value="F:phosphopantetheine binding"/>
    <property type="evidence" value="ECO:0007669"/>
    <property type="project" value="InterPro"/>
</dbReference>
<dbReference type="Pfam" id="PF13193">
    <property type="entry name" value="AMP-binding_C"/>
    <property type="match status" value="1"/>
</dbReference>
<dbReference type="NCBIfam" id="TIGR01733">
    <property type="entry name" value="AA-adenyl-dom"/>
    <property type="match status" value="1"/>
</dbReference>
<dbReference type="STRING" id="857087.Metme_3521"/>
<dbReference type="InterPro" id="IPR045851">
    <property type="entry name" value="AMP-bd_C_sf"/>
</dbReference>
<dbReference type="Gene3D" id="3.30.559.30">
    <property type="entry name" value="Nonribosomal peptide synthetase, condensation domain"/>
    <property type="match status" value="1"/>
</dbReference>
<dbReference type="HOGENOM" id="CLU_000022_2_4_6"/>
<keyword evidence="7" id="KW-1185">Reference proteome</keyword>
<dbReference type="FunFam" id="3.30.300.30:FF:000010">
    <property type="entry name" value="Enterobactin synthetase component F"/>
    <property type="match status" value="1"/>
</dbReference>
<comment type="similarity">
    <text evidence="2">Belongs to the ATP-dependent AMP-binding enzyme family.</text>
</comment>
<gene>
    <name evidence="6" type="ordered locus">Metme_3521</name>
</gene>
<dbReference type="EMBL" id="CP002738">
    <property type="protein sequence ID" value="AEG01887.1"/>
    <property type="molecule type" value="Genomic_DNA"/>
</dbReference>
<dbReference type="Pfam" id="PF00501">
    <property type="entry name" value="AMP-binding"/>
    <property type="match status" value="1"/>
</dbReference>
<dbReference type="SUPFAM" id="SSF56801">
    <property type="entry name" value="Acetyl-CoA synthetase-like"/>
    <property type="match status" value="1"/>
</dbReference>
<dbReference type="CDD" id="cd05930">
    <property type="entry name" value="A_NRPS"/>
    <property type="match status" value="1"/>
</dbReference>
<dbReference type="AlphaFoldDB" id="G0A7P4"/>
<dbReference type="PROSITE" id="PS50075">
    <property type="entry name" value="CARRIER"/>
    <property type="match status" value="1"/>
</dbReference>
<dbReference type="Pfam" id="PF00668">
    <property type="entry name" value="Condensation"/>
    <property type="match status" value="1"/>
</dbReference>
<evidence type="ECO:0000313" key="6">
    <source>
        <dbReference type="EMBL" id="AEG01887.1"/>
    </source>
</evidence>
<dbReference type="GO" id="GO:0003824">
    <property type="term" value="F:catalytic activity"/>
    <property type="evidence" value="ECO:0007669"/>
    <property type="project" value="InterPro"/>
</dbReference>
<dbReference type="FunFam" id="1.10.1200.10:FF:000005">
    <property type="entry name" value="Nonribosomal peptide synthetase 1"/>
    <property type="match status" value="1"/>
</dbReference>
<dbReference type="GO" id="GO:0043041">
    <property type="term" value="P:amino acid activation for nonribosomal peptide biosynthetic process"/>
    <property type="evidence" value="ECO:0007669"/>
    <property type="project" value="TreeGrafter"/>
</dbReference>
<dbReference type="PANTHER" id="PTHR45527">
    <property type="entry name" value="NONRIBOSOMAL PEPTIDE SYNTHETASE"/>
    <property type="match status" value="1"/>
</dbReference>
<dbReference type="PROSITE" id="PS00012">
    <property type="entry name" value="PHOSPHOPANTETHEINE"/>
    <property type="match status" value="1"/>
</dbReference>
<dbReference type="FunFam" id="3.40.50.980:FF:000001">
    <property type="entry name" value="Non-ribosomal peptide synthetase"/>
    <property type="match status" value="1"/>
</dbReference>
<comment type="cofactor">
    <cofactor evidence="1">
        <name>pantetheine 4'-phosphate</name>
        <dbReference type="ChEBI" id="CHEBI:47942"/>
    </cofactor>
</comment>
<dbReference type="GO" id="GO:0005829">
    <property type="term" value="C:cytosol"/>
    <property type="evidence" value="ECO:0007669"/>
    <property type="project" value="TreeGrafter"/>
</dbReference>
<dbReference type="InterPro" id="IPR025110">
    <property type="entry name" value="AMP-bd_C"/>
</dbReference>
<dbReference type="CDD" id="cd19531">
    <property type="entry name" value="LCL_NRPS-like"/>
    <property type="match status" value="1"/>
</dbReference>
<dbReference type="GO" id="GO:0044550">
    <property type="term" value="P:secondary metabolite biosynthetic process"/>
    <property type="evidence" value="ECO:0007669"/>
    <property type="project" value="UniProtKB-ARBA"/>
</dbReference>
<reference key="2">
    <citation type="submission" date="2011-05" db="EMBL/GenBank/DDBJ databases">
        <title>Complete genome sequence of the aerobic marine methanotroph Methylomonas methanica MC09.</title>
        <authorList>
            <person name="Boden R."/>
            <person name="Cunliffe M."/>
            <person name="Scanlan J."/>
            <person name="Moussard H."/>
            <person name="Kits K.D."/>
            <person name="Klotz M."/>
            <person name="Jetten M."/>
            <person name="Vuilleumier S."/>
            <person name="Han J."/>
            <person name="Peters L."/>
            <person name="Mikhailova N."/>
            <person name="Teshima H."/>
            <person name="Tapia R."/>
            <person name="Kyrpides N."/>
            <person name="Ivanova N."/>
            <person name="Pagani I."/>
            <person name="Cheng J.-F."/>
            <person name="Goodwin L."/>
            <person name="Han C."/>
            <person name="Hauser L."/>
            <person name="Land M."/>
            <person name="Lapidus A."/>
            <person name="Lucas S."/>
            <person name="Pitluck S."/>
            <person name="Woyke T."/>
            <person name="Stein L.Y."/>
            <person name="Murrell C."/>
        </authorList>
    </citation>
    <scope>NUCLEOTIDE SEQUENCE</scope>
    <source>
        <strain>MC09</strain>
    </source>
</reference>
<dbReference type="Gene3D" id="1.10.1200.10">
    <property type="entry name" value="ACP-like"/>
    <property type="match status" value="1"/>
</dbReference>
<dbReference type="Proteomes" id="UP000008888">
    <property type="component" value="Chromosome"/>
</dbReference>
<dbReference type="RefSeq" id="WP_013820112.1">
    <property type="nucleotide sequence ID" value="NC_015572.1"/>
</dbReference>
<dbReference type="InterPro" id="IPR036736">
    <property type="entry name" value="ACP-like_sf"/>
</dbReference>
<dbReference type="OrthoDB" id="9757559at2"/>
<dbReference type="SMART" id="SM00823">
    <property type="entry name" value="PKS_PP"/>
    <property type="match status" value="1"/>
</dbReference>
<dbReference type="FunFam" id="3.40.50.12780:FF:000012">
    <property type="entry name" value="Non-ribosomal peptide synthetase"/>
    <property type="match status" value="1"/>
</dbReference>
<feature type="domain" description="Carrier" evidence="5">
    <location>
        <begin position="1008"/>
        <end position="1083"/>
    </location>
</feature>
<evidence type="ECO:0000259" key="5">
    <source>
        <dbReference type="PROSITE" id="PS50075"/>
    </source>
</evidence>
<dbReference type="InterPro" id="IPR020806">
    <property type="entry name" value="PKS_PP-bd"/>
</dbReference>
<dbReference type="InterPro" id="IPR023213">
    <property type="entry name" value="CAT-like_dom_sf"/>
</dbReference>
<dbReference type="SUPFAM" id="SSF52777">
    <property type="entry name" value="CoA-dependent acyltransferases"/>
    <property type="match status" value="2"/>
</dbReference>
<dbReference type="Gene3D" id="3.40.50.980">
    <property type="match status" value="2"/>
</dbReference>
<dbReference type="FunFam" id="3.30.559.10:FF:000012">
    <property type="entry name" value="Non-ribosomal peptide synthetase"/>
    <property type="match status" value="1"/>
</dbReference>
<evidence type="ECO:0000256" key="4">
    <source>
        <dbReference type="ARBA" id="ARBA00022553"/>
    </source>
</evidence>
<dbReference type="PANTHER" id="PTHR45527:SF1">
    <property type="entry name" value="FATTY ACID SYNTHASE"/>
    <property type="match status" value="1"/>
</dbReference>
<dbReference type="InterPro" id="IPR006162">
    <property type="entry name" value="Ppantetheine_attach_site"/>
</dbReference>
<dbReference type="Gene3D" id="3.30.300.30">
    <property type="match status" value="1"/>
</dbReference>
<dbReference type="Pfam" id="PF00550">
    <property type="entry name" value="PP-binding"/>
    <property type="match status" value="1"/>
</dbReference>
<evidence type="ECO:0000256" key="2">
    <source>
        <dbReference type="ARBA" id="ARBA00006432"/>
    </source>
</evidence>
<reference evidence="7" key="3">
    <citation type="submission" date="2011-05" db="EMBL/GenBank/DDBJ databases">
        <title>Complete sequence of Methylomonas methanica MC09.</title>
        <authorList>
            <consortium name="US DOE Joint Genome Institute"/>
            <person name="Lucas S."/>
            <person name="Han J."/>
            <person name="Lapidus A."/>
            <person name="Cheng J.-F."/>
            <person name="Goodwin L."/>
            <person name="Pitluck S."/>
            <person name="Peters L."/>
            <person name="Mikhailova N."/>
            <person name="Teshima H."/>
            <person name="Han C."/>
            <person name="Tapia R."/>
            <person name="Land M."/>
            <person name="Hauser L."/>
            <person name="Kyrpides N."/>
            <person name="Ivanova N."/>
            <person name="Pagani I."/>
            <person name="Stein L."/>
            <person name="Woyke T."/>
        </authorList>
    </citation>
    <scope>NUCLEOTIDE SEQUENCE [LARGE SCALE GENOMIC DNA]</scope>
    <source>
        <strain evidence="7">MC09</strain>
    </source>
</reference>